<dbReference type="EMBL" id="QJJX01000027">
    <property type="protein sequence ID" value="PXX20930.1"/>
    <property type="molecule type" value="Genomic_DNA"/>
</dbReference>
<dbReference type="AlphaFoldDB" id="A0A318HWC3"/>
<organism evidence="2 3">
    <name type="scientific">Hoylesella shahii DSM 15611 = JCM 12083</name>
    <dbReference type="NCBI Taxonomy" id="1122991"/>
    <lineage>
        <taxon>Bacteria</taxon>
        <taxon>Pseudomonadati</taxon>
        <taxon>Bacteroidota</taxon>
        <taxon>Bacteroidia</taxon>
        <taxon>Bacteroidales</taxon>
        <taxon>Prevotellaceae</taxon>
        <taxon>Hoylesella</taxon>
    </lineage>
</organism>
<protein>
    <submittedName>
        <fullName evidence="2">Capsule assembly protein Wzi</fullName>
    </submittedName>
</protein>
<name>A0A318HWC3_9BACT</name>
<evidence type="ECO:0000256" key="1">
    <source>
        <dbReference type="SAM" id="SignalP"/>
    </source>
</evidence>
<dbReference type="Gene3D" id="2.40.160.130">
    <property type="entry name" value="Capsule assembly protein Wzi"/>
    <property type="match status" value="1"/>
</dbReference>
<keyword evidence="1" id="KW-0732">Signal</keyword>
<sequence>MRYKYNMKHKFAVLIWACLTPAFALQAQVWRETNEHGKINLGKDLGYTVEAQATASSGQTPLWLNANKHGLSSLEKTNAYLMAGIERPLSTDSVRKWAVGYGLNVALTHGFTSRLVVDQAFVQARWLYATLTVGSKRHHMQLKNETLSTGSQLLGINARAIPQVRLALEDYWILPFGNGWLHLKGHVAYGKTTDDKWQKEFSGQQSQYTENVLFHSKAGYLMIGNPERFAPMSLELGLEMASTFGGTSYTPQPDGTVKTIHGRTGLKSYWKAFLPGGGDVGETTYQNAEGNQLGAWLARVNYDADTWRFSIYADKYFEDHSSMLQLDYDGYETGEDWLQKKKRRFLMYDFKDWMLGTELSFKYGRWISGFVLEYLYTKYQSGPIYHDHTATIADHLGGQDEYYNHYIYTGWQHWGQVMGNPLYRSPLYNTNGNINVANNRFVAWHLGISGQPTDDLSYRLLATYQNGLGTYANPFEKKEYNVSLLLETRYQLRNQWQVTAALGADMGRILGYKWGAQLTVAKKGLF</sequence>
<feature type="signal peptide" evidence="1">
    <location>
        <begin position="1"/>
        <end position="24"/>
    </location>
</feature>
<dbReference type="STRING" id="1122991.GCA_000613445_01150"/>
<reference evidence="2 3" key="1">
    <citation type="submission" date="2018-05" db="EMBL/GenBank/DDBJ databases">
        <title>Genomic Encyclopedia of Type Strains, Phase I: the one thousand microbial genomes (KMG-I) project.</title>
        <authorList>
            <person name="Kyrpides N."/>
        </authorList>
    </citation>
    <scope>NUCLEOTIDE SEQUENCE [LARGE SCALE GENOMIC DNA]</scope>
    <source>
        <strain evidence="2 3">DSM 15611</strain>
    </source>
</reference>
<proteinExistence type="predicted"/>
<dbReference type="Proteomes" id="UP000248314">
    <property type="component" value="Unassembled WGS sequence"/>
</dbReference>
<evidence type="ECO:0000313" key="2">
    <source>
        <dbReference type="EMBL" id="PXX20930.1"/>
    </source>
</evidence>
<accession>A0A318HWC3</accession>
<evidence type="ECO:0000313" key="3">
    <source>
        <dbReference type="Proteomes" id="UP000248314"/>
    </source>
</evidence>
<keyword evidence="3" id="KW-1185">Reference proteome</keyword>
<gene>
    <name evidence="2" type="ORF">EJ73_02097</name>
</gene>
<feature type="chain" id="PRO_5016281469" evidence="1">
    <location>
        <begin position="25"/>
        <end position="526"/>
    </location>
</feature>
<dbReference type="InterPro" id="IPR038636">
    <property type="entry name" value="Wzi_sf"/>
</dbReference>
<comment type="caution">
    <text evidence="2">The sequence shown here is derived from an EMBL/GenBank/DDBJ whole genome shotgun (WGS) entry which is preliminary data.</text>
</comment>